<comment type="subunit">
    <text evidence="5">Monomer.</text>
</comment>
<dbReference type="InterPro" id="IPR019813">
    <property type="entry name" value="Translation_initiation_fac3_CS"/>
</dbReference>
<dbReference type="InterPro" id="IPR036788">
    <property type="entry name" value="T_IF-3_C_sf"/>
</dbReference>
<accession>A0A1M5K4F6</accession>
<evidence type="ECO:0000259" key="7">
    <source>
        <dbReference type="Pfam" id="PF00707"/>
    </source>
</evidence>
<dbReference type="GO" id="GO:0003743">
    <property type="term" value="F:translation initiation factor activity"/>
    <property type="evidence" value="ECO:0007669"/>
    <property type="project" value="UniProtKB-UniRule"/>
</dbReference>
<dbReference type="PROSITE" id="PS00938">
    <property type="entry name" value="IF3"/>
    <property type="match status" value="1"/>
</dbReference>
<proteinExistence type="inferred from homology"/>
<comment type="subcellular location">
    <subcellularLocation>
        <location evidence="5">Cytoplasm</location>
    </subcellularLocation>
</comment>
<evidence type="ECO:0000256" key="2">
    <source>
        <dbReference type="ARBA" id="ARBA00022540"/>
    </source>
</evidence>
<dbReference type="Gene3D" id="3.10.20.80">
    <property type="entry name" value="Translation initiation factor 3 (IF-3), N-terminal domain"/>
    <property type="match status" value="1"/>
</dbReference>
<dbReference type="InterPro" id="IPR019814">
    <property type="entry name" value="Translation_initiation_fac_3_N"/>
</dbReference>
<evidence type="ECO:0000256" key="4">
    <source>
        <dbReference type="NCBIfam" id="TIGR00168"/>
    </source>
</evidence>
<feature type="domain" description="Translation initiation factor 3 N-terminal" evidence="8">
    <location>
        <begin position="2"/>
        <end position="31"/>
    </location>
</feature>
<dbReference type="InterPro" id="IPR001288">
    <property type="entry name" value="Translation_initiation_fac_3"/>
</dbReference>
<dbReference type="AlphaFoldDB" id="A0A1M5K4F6"/>
<keyword evidence="2 5" id="KW-0396">Initiation factor</keyword>
<dbReference type="PANTHER" id="PTHR10938">
    <property type="entry name" value="TRANSLATION INITIATION FACTOR IF-3"/>
    <property type="match status" value="1"/>
</dbReference>
<gene>
    <name evidence="9" type="ORF">SAMN02745221_00285</name>
</gene>
<evidence type="ECO:0000313" key="9">
    <source>
        <dbReference type="EMBL" id="SHG47656.1"/>
    </source>
</evidence>
<sequence length="135" mass="15614">MEIAPLAKPPVCRLMDYGKFKFEQSKREKEARKKQKIIEVKEIKMRPGIEEHDLLVKAKNARRFLNSGDKVKVTIVFKGRQITHPELGEKLCLRFAEELSDLSNVEKPPKMEGKNMVMVLAPKPENEKKEEKNNA</sequence>
<name>A0A1M5K4F6_9FIRM</name>
<dbReference type="GO" id="GO:0016020">
    <property type="term" value="C:membrane"/>
    <property type="evidence" value="ECO:0007669"/>
    <property type="project" value="TreeGrafter"/>
</dbReference>
<protein>
    <recommendedName>
        <fullName evidence="4 5">Translation initiation factor IF-3</fullName>
    </recommendedName>
</protein>
<feature type="region of interest" description="Disordered" evidence="6">
    <location>
        <begin position="105"/>
        <end position="135"/>
    </location>
</feature>
<dbReference type="FunFam" id="3.30.110.10:FF:000001">
    <property type="entry name" value="Translation initiation factor IF-3"/>
    <property type="match status" value="1"/>
</dbReference>
<dbReference type="PANTHER" id="PTHR10938:SF0">
    <property type="entry name" value="TRANSLATION INITIATION FACTOR IF-3, MITOCHONDRIAL"/>
    <property type="match status" value="1"/>
</dbReference>
<dbReference type="Pfam" id="PF00707">
    <property type="entry name" value="IF3_C"/>
    <property type="match status" value="1"/>
</dbReference>
<evidence type="ECO:0000256" key="1">
    <source>
        <dbReference type="ARBA" id="ARBA00005439"/>
    </source>
</evidence>
<evidence type="ECO:0000256" key="3">
    <source>
        <dbReference type="ARBA" id="ARBA00022917"/>
    </source>
</evidence>
<comment type="function">
    <text evidence="5">IF-3 binds to the 30S ribosomal subunit and shifts the equilibrium between 70S ribosomes and their 50S and 30S subunits in favor of the free subunits, thus enhancing the availability of 30S subunits on which protein synthesis initiation begins.</text>
</comment>
<dbReference type="Pfam" id="PF05198">
    <property type="entry name" value="IF3_N"/>
    <property type="match status" value="1"/>
</dbReference>
<dbReference type="Proteomes" id="UP000242329">
    <property type="component" value="Unassembled WGS sequence"/>
</dbReference>
<reference evidence="10" key="1">
    <citation type="submission" date="2016-11" db="EMBL/GenBank/DDBJ databases">
        <authorList>
            <person name="Varghese N."/>
            <person name="Submissions S."/>
        </authorList>
    </citation>
    <scope>NUCLEOTIDE SEQUENCE [LARGE SCALE GENOMIC DNA]</scope>
    <source>
        <strain evidence="10">DSM 11003</strain>
    </source>
</reference>
<dbReference type="SUPFAM" id="SSF54364">
    <property type="entry name" value="Translation initiation factor IF3, N-terminal domain"/>
    <property type="match status" value="1"/>
</dbReference>
<evidence type="ECO:0000259" key="8">
    <source>
        <dbReference type="Pfam" id="PF05198"/>
    </source>
</evidence>
<dbReference type="EMBL" id="FQWY01000004">
    <property type="protein sequence ID" value="SHG47656.1"/>
    <property type="molecule type" value="Genomic_DNA"/>
</dbReference>
<keyword evidence="10" id="KW-1185">Reference proteome</keyword>
<dbReference type="STRING" id="1123382.SAMN02745221_00285"/>
<organism evidence="9 10">
    <name type="scientific">Thermosyntropha lipolytica DSM 11003</name>
    <dbReference type="NCBI Taxonomy" id="1123382"/>
    <lineage>
        <taxon>Bacteria</taxon>
        <taxon>Bacillati</taxon>
        <taxon>Bacillota</taxon>
        <taxon>Clostridia</taxon>
        <taxon>Eubacteriales</taxon>
        <taxon>Syntrophomonadaceae</taxon>
        <taxon>Thermosyntropha</taxon>
    </lineage>
</organism>
<keyword evidence="3 5" id="KW-0648">Protein biosynthesis</keyword>
<dbReference type="GO" id="GO:0005829">
    <property type="term" value="C:cytosol"/>
    <property type="evidence" value="ECO:0007669"/>
    <property type="project" value="TreeGrafter"/>
</dbReference>
<feature type="domain" description="Translation initiation factor 3 C-terminal" evidence="7">
    <location>
        <begin position="38"/>
        <end position="123"/>
    </location>
</feature>
<dbReference type="InterPro" id="IPR019815">
    <property type="entry name" value="Translation_initiation_fac_3_C"/>
</dbReference>
<dbReference type="GO" id="GO:0043022">
    <property type="term" value="F:ribosome binding"/>
    <property type="evidence" value="ECO:0007669"/>
    <property type="project" value="TreeGrafter"/>
</dbReference>
<dbReference type="InterPro" id="IPR036787">
    <property type="entry name" value="T_IF-3_N_sf"/>
</dbReference>
<dbReference type="SUPFAM" id="SSF55200">
    <property type="entry name" value="Translation initiation factor IF3, C-terminal domain"/>
    <property type="match status" value="1"/>
</dbReference>
<comment type="similarity">
    <text evidence="1 5">Belongs to the IF-3 family.</text>
</comment>
<feature type="compositionally biased region" description="Basic and acidic residues" evidence="6">
    <location>
        <begin position="124"/>
        <end position="135"/>
    </location>
</feature>
<dbReference type="NCBIfam" id="TIGR00168">
    <property type="entry name" value="infC"/>
    <property type="match status" value="1"/>
</dbReference>
<evidence type="ECO:0000256" key="5">
    <source>
        <dbReference type="RuleBase" id="RU000646"/>
    </source>
</evidence>
<dbReference type="GO" id="GO:0032790">
    <property type="term" value="P:ribosome disassembly"/>
    <property type="evidence" value="ECO:0007669"/>
    <property type="project" value="TreeGrafter"/>
</dbReference>
<evidence type="ECO:0000256" key="6">
    <source>
        <dbReference type="SAM" id="MobiDB-lite"/>
    </source>
</evidence>
<dbReference type="Gene3D" id="3.30.110.10">
    <property type="entry name" value="Translation initiation factor 3 (IF-3), C-terminal domain"/>
    <property type="match status" value="1"/>
</dbReference>
<evidence type="ECO:0000313" key="10">
    <source>
        <dbReference type="Proteomes" id="UP000242329"/>
    </source>
</evidence>